<dbReference type="Proteomes" id="UP000700596">
    <property type="component" value="Unassembled WGS sequence"/>
</dbReference>
<keyword evidence="4 6" id="KW-0472">Membrane</keyword>
<comment type="subcellular location">
    <subcellularLocation>
        <location evidence="1">Membrane</location>
        <topology evidence="1">Multi-pass membrane protein</topology>
    </subcellularLocation>
</comment>
<evidence type="ECO:0000256" key="5">
    <source>
        <dbReference type="SAM" id="Coils"/>
    </source>
</evidence>
<name>A0A9P9EE93_9PLEO</name>
<proteinExistence type="predicted"/>
<feature type="transmembrane region" description="Helical" evidence="6">
    <location>
        <begin position="395"/>
        <end position="419"/>
    </location>
</feature>
<sequence length="443" mass="51006">MSSQEPSPRTWAWEYPKHDVLLDNSCERINIEITDISKVRTALSSRIGDNVRIRIISIYSENTVSPLQITNDLLEYIIDTYEIHHSVADVIASFGYDPNKAEGSSNNNTIHVGPSSCEISYQIRYVEQNKRSKLNPWSLRHTGVYHHHSATSETDTMLLLHPVLEPAFRTKIRALQDDIFDRGALCSNPFLLHTWLFSQYFCHWRWYYRYLDDRFAEDNQLAMVMKPERAEPNVTFRRVKSLRNTNDMIIFARACCAGNLDLIERLRIAPMRLLSDLDGMSSHASKMKGYVESADVLKGSVQNLIDLVGYTLTLHNQMEAAKVQLEAAKIDAELRDLTEGIKKLGEQSVDDSATVKIITFVSAVYLPGSFIATLYGMNFFLLNPESKRFQISPDFWIFVITWIPLTLVTGGMYVLFLYLHAKRQGQQFHWPWQTKSRVVWKDP</sequence>
<dbReference type="AlphaFoldDB" id="A0A9P9EE93"/>
<evidence type="ECO:0000313" key="9">
    <source>
        <dbReference type="Proteomes" id="UP000700596"/>
    </source>
</evidence>
<dbReference type="Gene3D" id="1.20.58.340">
    <property type="entry name" value="Magnesium transport protein CorA, transmembrane region"/>
    <property type="match status" value="1"/>
</dbReference>
<evidence type="ECO:0000259" key="7">
    <source>
        <dbReference type="Pfam" id="PF26616"/>
    </source>
</evidence>
<feature type="coiled-coil region" evidence="5">
    <location>
        <begin position="315"/>
        <end position="347"/>
    </location>
</feature>
<keyword evidence="9" id="KW-1185">Reference proteome</keyword>
<reference evidence="8" key="1">
    <citation type="journal article" date="2021" name="Nat. Commun.">
        <title>Genetic determinants of endophytism in the Arabidopsis root mycobiome.</title>
        <authorList>
            <person name="Mesny F."/>
            <person name="Miyauchi S."/>
            <person name="Thiergart T."/>
            <person name="Pickel B."/>
            <person name="Atanasova L."/>
            <person name="Karlsson M."/>
            <person name="Huettel B."/>
            <person name="Barry K.W."/>
            <person name="Haridas S."/>
            <person name="Chen C."/>
            <person name="Bauer D."/>
            <person name="Andreopoulos W."/>
            <person name="Pangilinan J."/>
            <person name="LaButti K."/>
            <person name="Riley R."/>
            <person name="Lipzen A."/>
            <person name="Clum A."/>
            <person name="Drula E."/>
            <person name="Henrissat B."/>
            <person name="Kohler A."/>
            <person name="Grigoriev I.V."/>
            <person name="Martin F.M."/>
            <person name="Hacquard S."/>
        </authorList>
    </citation>
    <scope>NUCLEOTIDE SEQUENCE</scope>
    <source>
        <strain evidence="8">MPI-CAGE-CH-0243</strain>
    </source>
</reference>
<accession>A0A9P9EE93</accession>
<feature type="domain" description="CorA-like transporter" evidence="7">
    <location>
        <begin position="31"/>
        <end position="218"/>
    </location>
</feature>
<keyword evidence="5" id="KW-0175">Coiled coil</keyword>
<comment type="caution">
    <text evidence="8">The sequence shown here is derived from an EMBL/GenBank/DDBJ whole genome shotgun (WGS) entry which is preliminary data.</text>
</comment>
<dbReference type="GO" id="GO:0016020">
    <property type="term" value="C:membrane"/>
    <property type="evidence" value="ECO:0007669"/>
    <property type="project" value="UniProtKB-SubCell"/>
</dbReference>
<protein>
    <recommendedName>
        <fullName evidence="7">CorA-like transporter domain-containing protein</fullName>
    </recommendedName>
</protein>
<evidence type="ECO:0000256" key="6">
    <source>
        <dbReference type="SAM" id="Phobius"/>
    </source>
</evidence>
<evidence type="ECO:0000256" key="3">
    <source>
        <dbReference type="ARBA" id="ARBA00022989"/>
    </source>
</evidence>
<dbReference type="EMBL" id="JAGMWT010000002">
    <property type="protein sequence ID" value="KAH7134921.1"/>
    <property type="molecule type" value="Genomic_DNA"/>
</dbReference>
<organism evidence="8 9">
    <name type="scientific">Dendryphion nanum</name>
    <dbReference type="NCBI Taxonomy" id="256645"/>
    <lineage>
        <taxon>Eukaryota</taxon>
        <taxon>Fungi</taxon>
        <taxon>Dikarya</taxon>
        <taxon>Ascomycota</taxon>
        <taxon>Pezizomycotina</taxon>
        <taxon>Dothideomycetes</taxon>
        <taxon>Pleosporomycetidae</taxon>
        <taxon>Pleosporales</taxon>
        <taxon>Torulaceae</taxon>
        <taxon>Dendryphion</taxon>
    </lineage>
</organism>
<dbReference type="OrthoDB" id="5396681at2759"/>
<dbReference type="InterPro" id="IPR058257">
    <property type="entry name" value="CorA-like_dom"/>
</dbReference>
<evidence type="ECO:0000256" key="1">
    <source>
        <dbReference type="ARBA" id="ARBA00004141"/>
    </source>
</evidence>
<gene>
    <name evidence="8" type="ORF">B0J11DRAFT_424563</name>
</gene>
<keyword evidence="3 6" id="KW-1133">Transmembrane helix</keyword>
<keyword evidence="2 6" id="KW-0812">Transmembrane</keyword>
<dbReference type="Pfam" id="PF26616">
    <property type="entry name" value="CorA-like"/>
    <property type="match status" value="1"/>
</dbReference>
<evidence type="ECO:0000256" key="4">
    <source>
        <dbReference type="ARBA" id="ARBA00023136"/>
    </source>
</evidence>
<evidence type="ECO:0000313" key="8">
    <source>
        <dbReference type="EMBL" id="KAH7134921.1"/>
    </source>
</evidence>
<evidence type="ECO:0000256" key="2">
    <source>
        <dbReference type="ARBA" id="ARBA00022692"/>
    </source>
</evidence>
<dbReference type="InterPro" id="IPR045863">
    <property type="entry name" value="CorA_TM1_TM2"/>
</dbReference>
<feature type="transmembrane region" description="Helical" evidence="6">
    <location>
        <begin position="353"/>
        <end position="375"/>
    </location>
</feature>
<dbReference type="SUPFAM" id="SSF144083">
    <property type="entry name" value="Magnesium transport protein CorA, transmembrane region"/>
    <property type="match status" value="1"/>
</dbReference>